<dbReference type="eggNOG" id="KOG2551">
    <property type="taxonomic scope" value="Eukaryota"/>
</dbReference>
<accession>W9XAZ0</accession>
<evidence type="ECO:0000313" key="5">
    <source>
        <dbReference type="Proteomes" id="UP000019478"/>
    </source>
</evidence>
<dbReference type="RefSeq" id="XP_007738172.1">
    <property type="nucleotide sequence ID" value="XM_007739982.1"/>
</dbReference>
<reference evidence="4 5" key="1">
    <citation type="submission" date="2013-03" db="EMBL/GenBank/DDBJ databases">
        <title>The Genome Sequence of Capronia epimyces CBS 606.96.</title>
        <authorList>
            <consortium name="The Broad Institute Genomics Platform"/>
            <person name="Cuomo C."/>
            <person name="de Hoog S."/>
            <person name="Gorbushina A."/>
            <person name="Walker B."/>
            <person name="Young S.K."/>
            <person name="Zeng Q."/>
            <person name="Gargeya S."/>
            <person name="Fitzgerald M."/>
            <person name="Haas B."/>
            <person name="Abouelleil A."/>
            <person name="Allen A.W."/>
            <person name="Alvarado L."/>
            <person name="Arachchi H.M."/>
            <person name="Berlin A.M."/>
            <person name="Chapman S.B."/>
            <person name="Gainer-Dewar J."/>
            <person name="Goldberg J."/>
            <person name="Griggs A."/>
            <person name="Gujja S."/>
            <person name="Hansen M."/>
            <person name="Howarth C."/>
            <person name="Imamovic A."/>
            <person name="Ireland A."/>
            <person name="Larimer J."/>
            <person name="McCowan C."/>
            <person name="Murphy C."/>
            <person name="Pearson M."/>
            <person name="Poon T.W."/>
            <person name="Priest M."/>
            <person name="Roberts A."/>
            <person name="Saif S."/>
            <person name="Shea T."/>
            <person name="Sisk P."/>
            <person name="Sykes S."/>
            <person name="Wortman J."/>
            <person name="Nusbaum C."/>
            <person name="Birren B."/>
        </authorList>
    </citation>
    <scope>NUCLEOTIDE SEQUENCE [LARGE SCALE GENOMIC DNA]</scope>
    <source>
        <strain evidence="4 5">CBS 606.96</strain>
    </source>
</reference>
<dbReference type="Proteomes" id="UP000019478">
    <property type="component" value="Unassembled WGS sequence"/>
</dbReference>
<evidence type="ECO:0000256" key="1">
    <source>
        <dbReference type="ARBA" id="ARBA00022801"/>
    </source>
</evidence>
<sequence>MPSAKESAPKMRVLMLHGYTQNGTLFHAKTRALEKLLLKTFPGISLSYPTGPLQLKPSDIPGFNPSTSEDADSIEAYGWWRRADTSDPPEYAGLDQGLDTVANLIETEGPFDGVIGFSQGAALAAMVASLLEGDSRKQAFKKAQARSPLAIPYPAAFERLDHPPLKFCIAYCGFIAPGERYRGFYEDPHIQTPACHFIGSLDSVVEEARTQSLVNATGGPEKTQVVTHPGGHFVPSGKQYLEIVAAFIKQNMASPQDKGEEEERVEDMDVPF</sequence>
<dbReference type="PANTHER" id="PTHR48070:SF6">
    <property type="entry name" value="ESTERASE OVCA2"/>
    <property type="match status" value="1"/>
</dbReference>
<evidence type="ECO:0000313" key="4">
    <source>
        <dbReference type="EMBL" id="EXJ77662.1"/>
    </source>
</evidence>
<evidence type="ECO:0000259" key="3">
    <source>
        <dbReference type="Pfam" id="PF03959"/>
    </source>
</evidence>
<protein>
    <submittedName>
        <fullName evidence="4">Dihydrofolate reductase</fullName>
    </submittedName>
</protein>
<dbReference type="HOGENOM" id="CLU_051938_2_0_1"/>
<dbReference type="GO" id="GO:0005737">
    <property type="term" value="C:cytoplasm"/>
    <property type="evidence" value="ECO:0007669"/>
    <property type="project" value="TreeGrafter"/>
</dbReference>
<feature type="domain" description="Serine hydrolase" evidence="3">
    <location>
        <begin position="9"/>
        <end position="242"/>
    </location>
</feature>
<dbReference type="GeneID" id="19173972"/>
<name>W9XAZ0_9EURO</name>
<dbReference type="EMBL" id="AMGY01000010">
    <property type="protein sequence ID" value="EXJ77662.1"/>
    <property type="molecule type" value="Genomic_DNA"/>
</dbReference>
<dbReference type="GO" id="GO:0016787">
    <property type="term" value="F:hydrolase activity"/>
    <property type="evidence" value="ECO:0007669"/>
    <property type="project" value="UniProtKB-KW"/>
</dbReference>
<dbReference type="OrthoDB" id="2094269at2759"/>
<dbReference type="AlphaFoldDB" id="W9XAZ0"/>
<keyword evidence="5" id="KW-1185">Reference proteome</keyword>
<comment type="caution">
    <text evidence="4">The sequence shown here is derived from an EMBL/GenBank/DDBJ whole genome shotgun (WGS) entry which is preliminary data.</text>
</comment>
<keyword evidence="1" id="KW-0378">Hydrolase</keyword>
<dbReference type="InterPro" id="IPR005645">
    <property type="entry name" value="FSH-like_dom"/>
</dbReference>
<dbReference type="InterPro" id="IPR050593">
    <property type="entry name" value="LovG"/>
</dbReference>
<gene>
    <name evidence="4" type="ORF">A1O3_09891</name>
</gene>
<evidence type="ECO:0000256" key="2">
    <source>
        <dbReference type="SAM" id="MobiDB-lite"/>
    </source>
</evidence>
<dbReference type="Gene3D" id="3.40.50.1820">
    <property type="entry name" value="alpha/beta hydrolase"/>
    <property type="match status" value="1"/>
</dbReference>
<dbReference type="PANTHER" id="PTHR48070">
    <property type="entry name" value="ESTERASE OVCA2"/>
    <property type="match status" value="1"/>
</dbReference>
<dbReference type="GO" id="GO:0005634">
    <property type="term" value="C:nucleus"/>
    <property type="evidence" value="ECO:0007669"/>
    <property type="project" value="TreeGrafter"/>
</dbReference>
<proteinExistence type="predicted"/>
<dbReference type="STRING" id="1182542.W9XAZ0"/>
<dbReference type="GO" id="GO:0019748">
    <property type="term" value="P:secondary metabolic process"/>
    <property type="evidence" value="ECO:0007669"/>
    <property type="project" value="TreeGrafter"/>
</dbReference>
<dbReference type="InterPro" id="IPR029058">
    <property type="entry name" value="AB_hydrolase_fold"/>
</dbReference>
<organism evidence="4 5">
    <name type="scientific">Capronia epimyces CBS 606.96</name>
    <dbReference type="NCBI Taxonomy" id="1182542"/>
    <lineage>
        <taxon>Eukaryota</taxon>
        <taxon>Fungi</taxon>
        <taxon>Dikarya</taxon>
        <taxon>Ascomycota</taxon>
        <taxon>Pezizomycotina</taxon>
        <taxon>Eurotiomycetes</taxon>
        <taxon>Chaetothyriomycetidae</taxon>
        <taxon>Chaetothyriales</taxon>
        <taxon>Herpotrichiellaceae</taxon>
        <taxon>Capronia</taxon>
    </lineage>
</organism>
<dbReference type="Pfam" id="PF03959">
    <property type="entry name" value="FSH1"/>
    <property type="match status" value="1"/>
</dbReference>
<feature type="compositionally biased region" description="Acidic residues" evidence="2">
    <location>
        <begin position="259"/>
        <end position="272"/>
    </location>
</feature>
<feature type="region of interest" description="Disordered" evidence="2">
    <location>
        <begin position="252"/>
        <end position="272"/>
    </location>
</feature>
<dbReference type="SUPFAM" id="SSF53474">
    <property type="entry name" value="alpha/beta-Hydrolases"/>
    <property type="match status" value="1"/>
</dbReference>